<gene>
    <name evidence="1" type="ORF">KCV03_g1</name>
</gene>
<reference evidence="1" key="2">
    <citation type="submission" date="2021-08" db="EMBL/GenBank/DDBJ databases">
        <authorList>
            <person name="Gostincar C."/>
            <person name="Sun X."/>
            <person name="Song Z."/>
            <person name="Gunde-Cimerman N."/>
        </authorList>
    </citation>
    <scope>NUCLEOTIDE SEQUENCE</scope>
    <source>
        <strain evidence="1">EXF-8016</strain>
    </source>
</reference>
<comment type="caution">
    <text evidence="1">The sequence shown here is derived from an EMBL/GenBank/DDBJ whole genome shotgun (WGS) entry which is preliminary data.</text>
</comment>
<sequence length="505" mass="56807">LIAFLERAQMPRAGEEHSLFFYVYGLAHPKRLWDTFEWRFEEPDKHRYVTLFLANLGPSHPDGLAFDQKTNKAIMQMSIHDASITLNGRTPWLPLEVILSAWLDMVDVGKVRAVDDSVEANEKFDPWICCHWNQGMVQETVKAFNALLDSIESRMEDQGFVVTDSKPPLLPDATLEAAGIPNGFARSFFTQPRRPGFRYIAPDISIPSPGSFLQQPFSSIMHDEQDEDPDEDELIIEPILLFASSSHVSLANEEDKYHPFPWPYNQLLSFPAGLYLTDSERSAGHEFEDGVKFVLPYGVGGKGFARTSDGLHIDLRIFISKAGILLSRCTREATGKSAQRGLRAALMLSKRLKHRKVGRGLLRSRPMPYHNQSLSRSTASFSLFVVIDYLCHHKSLGLSGKHLSGKCVIGKCSSPLRTRDSRLCSIERNPVRKNAVRSTTLPTSVTGMFQLRYLGTDLRDFAAVCPLQVQEGSQGHHKHMSGSKYRISYVAARHQTCLVALTRYN</sequence>
<dbReference type="Proteomes" id="UP000767238">
    <property type="component" value="Unassembled WGS sequence"/>
</dbReference>
<name>A0A9P8KD88_AURME</name>
<evidence type="ECO:0000313" key="2">
    <source>
        <dbReference type="Proteomes" id="UP000767238"/>
    </source>
</evidence>
<dbReference type="AlphaFoldDB" id="A0A9P8KD88"/>
<evidence type="ECO:0000313" key="1">
    <source>
        <dbReference type="EMBL" id="KAH0237983.1"/>
    </source>
</evidence>
<protein>
    <submittedName>
        <fullName evidence="1">Uncharacterized protein</fullName>
    </submittedName>
</protein>
<dbReference type="EMBL" id="JAHFYH010000001">
    <property type="protein sequence ID" value="KAH0237983.1"/>
    <property type="molecule type" value="Genomic_DNA"/>
</dbReference>
<feature type="non-terminal residue" evidence="1">
    <location>
        <position position="505"/>
    </location>
</feature>
<proteinExistence type="predicted"/>
<feature type="non-terminal residue" evidence="1">
    <location>
        <position position="1"/>
    </location>
</feature>
<organism evidence="1 2">
    <name type="scientific">Aureobasidium melanogenum</name>
    <name type="common">Aureobasidium pullulans var. melanogenum</name>
    <dbReference type="NCBI Taxonomy" id="46634"/>
    <lineage>
        <taxon>Eukaryota</taxon>
        <taxon>Fungi</taxon>
        <taxon>Dikarya</taxon>
        <taxon>Ascomycota</taxon>
        <taxon>Pezizomycotina</taxon>
        <taxon>Dothideomycetes</taxon>
        <taxon>Dothideomycetidae</taxon>
        <taxon>Dothideales</taxon>
        <taxon>Saccotheciaceae</taxon>
        <taxon>Aureobasidium</taxon>
    </lineage>
</organism>
<accession>A0A9P8KD88</accession>
<reference evidence="1" key="1">
    <citation type="journal article" date="2021" name="J Fungi (Basel)">
        <title>Virulence traits and population genomics of the black yeast Aureobasidium melanogenum.</title>
        <authorList>
            <person name="Cernosa A."/>
            <person name="Sun X."/>
            <person name="Gostincar C."/>
            <person name="Fang C."/>
            <person name="Gunde-Cimerman N."/>
            <person name="Song Z."/>
        </authorList>
    </citation>
    <scope>NUCLEOTIDE SEQUENCE</scope>
    <source>
        <strain evidence="1">EXF-8016</strain>
    </source>
</reference>